<reference evidence="10 11" key="1">
    <citation type="submission" date="2020-08" db="EMBL/GenBank/DDBJ databases">
        <title>Genomic Encyclopedia of Type Strains, Phase IV (KMG-IV): sequencing the most valuable type-strain genomes for metagenomic binning, comparative biology and taxonomic classification.</title>
        <authorList>
            <person name="Goeker M."/>
        </authorList>
    </citation>
    <scope>NUCLEOTIDE SEQUENCE [LARGE SCALE GENOMIC DNA]</scope>
    <source>
        <strain evidence="10 11">DSM 14925</strain>
    </source>
</reference>
<feature type="transmembrane region" description="Helical" evidence="8">
    <location>
        <begin position="254"/>
        <end position="272"/>
    </location>
</feature>
<keyword evidence="5 8" id="KW-1133">Transmembrane helix</keyword>
<evidence type="ECO:0000256" key="2">
    <source>
        <dbReference type="ARBA" id="ARBA00022475"/>
    </source>
</evidence>
<keyword evidence="2" id="KW-1003">Cell membrane</keyword>
<evidence type="ECO:0000313" key="11">
    <source>
        <dbReference type="Proteomes" id="UP000562464"/>
    </source>
</evidence>
<dbReference type="Pfam" id="PF01757">
    <property type="entry name" value="Acyl_transf_3"/>
    <property type="match status" value="1"/>
</dbReference>
<proteinExistence type="predicted"/>
<dbReference type="Proteomes" id="UP000562464">
    <property type="component" value="Unassembled WGS sequence"/>
</dbReference>
<keyword evidence="6 8" id="KW-0472">Membrane</keyword>
<feature type="transmembrane region" description="Helical" evidence="8">
    <location>
        <begin position="147"/>
        <end position="171"/>
    </location>
</feature>
<evidence type="ECO:0000256" key="8">
    <source>
        <dbReference type="SAM" id="Phobius"/>
    </source>
</evidence>
<dbReference type="SUPFAM" id="SSF52266">
    <property type="entry name" value="SGNH hydrolase"/>
    <property type="match status" value="1"/>
</dbReference>
<feature type="transmembrane region" description="Helical" evidence="8">
    <location>
        <begin position="341"/>
        <end position="361"/>
    </location>
</feature>
<evidence type="ECO:0000313" key="10">
    <source>
        <dbReference type="EMBL" id="MBB5887790.1"/>
    </source>
</evidence>
<dbReference type="GO" id="GO:0009103">
    <property type="term" value="P:lipopolysaccharide biosynthetic process"/>
    <property type="evidence" value="ECO:0007669"/>
    <property type="project" value="TreeGrafter"/>
</dbReference>
<protein>
    <submittedName>
        <fullName evidence="10">Peptidoglycan/LPS O-acetylase OafA/YrhL</fullName>
    </submittedName>
</protein>
<dbReference type="InterPro" id="IPR002656">
    <property type="entry name" value="Acyl_transf_3_dom"/>
</dbReference>
<evidence type="ECO:0000256" key="6">
    <source>
        <dbReference type="ARBA" id="ARBA00023136"/>
    </source>
</evidence>
<name>A0A841C9A4_9LACT</name>
<dbReference type="AlphaFoldDB" id="A0A841C9A4"/>
<feature type="transmembrane region" description="Helical" evidence="8">
    <location>
        <begin position="90"/>
        <end position="110"/>
    </location>
</feature>
<evidence type="ECO:0000256" key="3">
    <source>
        <dbReference type="ARBA" id="ARBA00022679"/>
    </source>
</evidence>
<organism evidence="10 11">
    <name type="scientific">Lactovum miscens</name>
    <dbReference type="NCBI Taxonomy" id="190387"/>
    <lineage>
        <taxon>Bacteria</taxon>
        <taxon>Bacillati</taxon>
        <taxon>Bacillota</taxon>
        <taxon>Bacilli</taxon>
        <taxon>Lactobacillales</taxon>
        <taxon>Streptococcaceae</taxon>
        <taxon>Lactovum</taxon>
    </lineage>
</organism>
<feature type="transmembrane region" description="Helical" evidence="8">
    <location>
        <begin position="278"/>
        <end position="296"/>
    </location>
</feature>
<accession>A0A841C9A4</accession>
<keyword evidence="3" id="KW-0808">Transferase</keyword>
<evidence type="ECO:0000256" key="1">
    <source>
        <dbReference type="ARBA" id="ARBA00004651"/>
    </source>
</evidence>
<dbReference type="GO" id="GO:0005886">
    <property type="term" value="C:plasma membrane"/>
    <property type="evidence" value="ECO:0007669"/>
    <property type="project" value="UniProtKB-SubCell"/>
</dbReference>
<comment type="caution">
    <text evidence="10">The sequence shown here is derived from an EMBL/GenBank/DDBJ whole genome shotgun (WGS) entry which is preliminary data.</text>
</comment>
<dbReference type="InterPro" id="IPR050879">
    <property type="entry name" value="Acyltransferase_3"/>
</dbReference>
<dbReference type="EMBL" id="JACHHV010000007">
    <property type="protein sequence ID" value="MBB5887790.1"/>
    <property type="molecule type" value="Genomic_DNA"/>
</dbReference>
<dbReference type="Gene3D" id="3.40.50.1110">
    <property type="entry name" value="SGNH hydrolase"/>
    <property type="match status" value="1"/>
</dbReference>
<evidence type="ECO:0000259" key="9">
    <source>
        <dbReference type="Pfam" id="PF01757"/>
    </source>
</evidence>
<sequence length="602" mass="67420">MIKHSIPNIIVEENTPKHRKIRHFGYIRTLGLLLVLVYHFYPTILPGGFIGVDIFFTFSGYLITSLILSEVRESRKFSIKKFAERRFFRIFPTVFFGILITLPLTLFGTADLRFQLKQQVFAALSFISNIFEASTGTSYENNFAPHLYVHLWSLAIEVQFYIVWGLFLWLLVKYSQKSLNSKVFFISIVITLFSSVSMIISSLSTKNFSALYYSPFFHIFPFFFGATLATLAGTDSSKFLTNFTKKHRLAGVRNLAFVSGFLLILLACLLHYDWQITFTLGFVLASVLSVLLIFSLRVIHEMTEAKEIGIIKGISDISYGVYILHWAFLVIFLNLRINHLLAVIITLFLSFSLSALMFYILDPFLRKQLRLSIFGKTAFVALTLFLLFPSVLSLIRSSGATSLTAALWQGTAAQASQNLYLAESLVETGKAGVNILVIGDSVANGTRVPFSNAPNLEKFIPGSYADTAGDRKISSDLRADLINDMKNLPENTSIVIALGTNSIVPAIDIQILKDTIKEYSGKHHLVLVTPANFSVGGPFNSDKIADWEISIKGKYKNVSIADWRTVAQNHPEYYDPDGVHISDRPAGRAAWLSLVKNALAEK</sequence>
<dbReference type="PANTHER" id="PTHR23028">
    <property type="entry name" value="ACETYLTRANSFERASE"/>
    <property type="match status" value="1"/>
</dbReference>
<keyword evidence="7" id="KW-0012">Acyltransferase</keyword>
<comment type="subcellular location">
    <subcellularLocation>
        <location evidence="1">Cell membrane</location>
        <topology evidence="1">Multi-pass membrane protein</topology>
    </subcellularLocation>
</comment>
<feature type="transmembrane region" description="Helical" evidence="8">
    <location>
        <begin position="317"/>
        <end position="335"/>
    </location>
</feature>
<dbReference type="PANTHER" id="PTHR23028:SF53">
    <property type="entry name" value="ACYL_TRANSF_3 DOMAIN-CONTAINING PROTEIN"/>
    <property type="match status" value="1"/>
</dbReference>
<feature type="transmembrane region" description="Helical" evidence="8">
    <location>
        <begin position="21"/>
        <end position="41"/>
    </location>
</feature>
<feature type="transmembrane region" description="Helical" evidence="8">
    <location>
        <begin position="373"/>
        <end position="395"/>
    </location>
</feature>
<dbReference type="InterPro" id="IPR036514">
    <property type="entry name" value="SGNH_hydro_sf"/>
</dbReference>
<evidence type="ECO:0000256" key="4">
    <source>
        <dbReference type="ARBA" id="ARBA00022692"/>
    </source>
</evidence>
<feature type="transmembrane region" description="Helical" evidence="8">
    <location>
        <begin position="47"/>
        <end position="69"/>
    </location>
</feature>
<keyword evidence="11" id="KW-1185">Reference proteome</keyword>
<feature type="transmembrane region" description="Helical" evidence="8">
    <location>
        <begin position="183"/>
        <end position="204"/>
    </location>
</feature>
<dbReference type="RefSeq" id="WP_183539269.1">
    <property type="nucleotide sequence ID" value="NZ_JACHHV010000007.1"/>
</dbReference>
<gene>
    <name evidence="10" type="ORF">HNQ37_000664</name>
</gene>
<feature type="domain" description="Acyltransferase 3" evidence="9">
    <location>
        <begin position="26"/>
        <end position="357"/>
    </location>
</feature>
<evidence type="ECO:0000256" key="7">
    <source>
        <dbReference type="ARBA" id="ARBA00023315"/>
    </source>
</evidence>
<evidence type="ECO:0000256" key="5">
    <source>
        <dbReference type="ARBA" id="ARBA00022989"/>
    </source>
</evidence>
<dbReference type="GO" id="GO:0016747">
    <property type="term" value="F:acyltransferase activity, transferring groups other than amino-acyl groups"/>
    <property type="evidence" value="ECO:0007669"/>
    <property type="project" value="InterPro"/>
</dbReference>
<keyword evidence="4 8" id="KW-0812">Transmembrane</keyword>
<feature type="transmembrane region" description="Helical" evidence="8">
    <location>
        <begin position="210"/>
        <end position="233"/>
    </location>
</feature>